<organism evidence="2 3">
    <name type="scientific">Trypanosoma equiperdum</name>
    <dbReference type="NCBI Taxonomy" id="5694"/>
    <lineage>
        <taxon>Eukaryota</taxon>
        <taxon>Discoba</taxon>
        <taxon>Euglenozoa</taxon>
        <taxon>Kinetoplastea</taxon>
        <taxon>Metakinetoplastina</taxon>
        <taxon>Trypanosomatida</taxon>
        <taxon>Trypanosomatidae</taxon>
        <taxon>Trypanosoma</taxon>
    </lineage>
</organism>
<keyword evidence="1" id="KW-0472">Membrane</keyword>
<proteinExistence type="predicted"/>
<feature type="transmembrane region" description="Helical" evidence="1">
    <location>
        <begin position="212"/>
        <end position="230"/>
    </location>
</feature>
<protein>
    <submittedName>
        <fullName evidence="2">Uncharacterized protein</fullName>
    </submittedName>
</protein>
<reference evidence="2" key="1">
    <citation type="submission" date="2016-09" db="EMBL/GenBank/DDBJ databases">
        <authorList>
            <person name="Hebert L."/>
            <person name="Moumen B."/>
        </authorList>
    </citation>
    <scope>NUCLEOTIDE SEQUENCE [LARGE SCALE GENOMIC DNA]</scope>
    <source>
        <strain evidence="2">OVI</strain>
    </source>
</reference>
<evidence type="ECO:0000313" key="2">
    <source>
        <dbReference type="EMBL" id="SCU70664.1"/>
    </source>
</evidence>
<keyword evidence="1" id="KW-1133">Transmembrane helix</keyword>
<dbReference type="AlphaFoldDB" id="A0A1G4IEU8"/>
<comment type="caution">
    <text evidence="2">The sequence shown here is derived from an EMBL/GenBank/DDBJ whole genome shotgun (WGS) entry which is preliminary data.</text>
</comment>
<keyword evidence="3" id="KW-1185">Reference proteome</keyword>
<evidence type="ECO:0000313" key="3">
    <source>
        <dbReference type="Proteomes" id="UP000195570"/>
    </source>
</evidence>
<dbReference type="Proteomes" id="UP000195570">
    <property type="component" value="Unassembled WGS sequence"/>
</dbReference>
<keyword evidence="1" id="KW-0812">Transmembrane</keyword>
<accession>A0A1G4IEU8</accession>
<name>A0A1G4IEU8_TRYEQ</name>
<dbReference type="EMBL" id="CZPT02001506">
    <property type="protein sequence ID" value="SCU70664.1"/>
    <property type="molecule type" value="Genomic_DNA"/>
</dbReference>
<gene>
    <name evidence="2" type="ORF">TEOVI_000223800</name>
</gene>
<sequence>MSLFAKKKWRVQDIIRTEEKKYLASVLKVTHPFRKQQIVIVPAPRYALDSYYSEWVYQPYAKEHKLYVSNDIFNPTHVYLARILLRRNIFPGYAYFHPMGFPDCIDLNLTRREFISREQPIRTPMLLLLLTPNMYRERFHSWVGRRVLNIVGERYVTHPSEDNRLLMFILPPAYVPDAVNVLQSLGFNVTDHTTAVVGDTDTVDKLNKWGDMAQVVALAYIWFMFVLLVVNESHRMEKMFEEYKRELAEKAGRDPTELGL</sequence>
<dbReference type="RefSeq" id="XP_067081437.1">
    <property type="nucleotide sequence ID" value="XM_067225336.1"/>
</dbReference>
<evidence type="ECO:0000256" key="1">
    <source>
        <dbReference type="SAM" id="Phobius"/>
    </source>
</evidence>
<dbReference type="GeneID" id="92376178"/>
<dbReference type="VEuPathDB" id="TriTrypDB:TEOVI_000223800"/>